<dbReference type="RefSeq" id="WP_129888858.1">
    <property type="nucleotide sequence ID" value="NZ_CP035758.1"/>
</dbReference>
<feature type="domain" description="HTH gntR-type" evidence="5">
    <location>
        <begin position="11"/>
        <end position="79"/>
    </location>
</feature>
<dbReference type="SUPFAM" id="SSF53822">
    <property type="entry name" value="Periplasmic binding protein-like I"/>
    <property type="match status" value="1"/>
</dbReference>
<evidence type="ECO:0000256" key="1">
    <source>
        <dbReference type="ARBA" id="ARBA00022491"/>
    </source>
</evidence>
<dbReference type="CDD" id="cd06267">
    <property type="entry name" value="PBP1_LacI_sugar_binding-like"/>
    <property type="match status" value="1"/>
</dbReference>
<dbReference type="GO" id="GO:0003700">
    <property type="term" value="F:DNA-binding transcription factor activity"/>
    <property type="evidence" value="ECO:0007669"/>
    <property type="project" value="InterPro"/>
</dbReference>
<accession>A0A4P6JR27</accession>
<keyword evidence="7" id="KW-1185">Reference proteome</keyword>
<protein>
    <submittedName>
        <fullName evidence="6">GntR family transcriptional regulator</fullName>
    </submittedName>
</protein>
<dbReference type="Proteomes" id="UP000290365">
    <property type="component" value="Chromosome"/>
</dbReference>
<dbReference type="Pfam" id="PF00392">
    <property type="entry name" value="GntR"/>
    <property type="match status" value="1"/>
</dbReference>
<dbReference type="InterPro" id="IPR036390">
    <property type="entry name" value="WH_DNA-bd_sf"/>
</dbReference>
<dbReference type="CDD" id="cd07377">
    <property type="entry name" value="WHTH_GntR"/>
    <property type="match status" value="1"/>
</dbReference>
<dbReference type="EMBL" id="CP035758">
    <property type="protein sequence ID" value="QBD77805.1"/>
    <property type="molecule type" value="Genomic_DNA"/>
</dbReference>
<proteinExistence type="predicted"/>
<keyword evidence="3" id="KW-0238">DNA-binding</keyword>
<dbReference type="InterPro" id="IPR000524">
    <property type="entry name" value="Tscrpt_reg_HTH_GntR"/>
</dbReference>
<keyword evidence="2" id="KW-0805">Transcription regulation</keyword>
<name>A0A4P6JR27_KTERU</name>
<dbReference type="InterPro" id="IPR028082">
    <property type="entry name" value="Peripla_BP_I"/>
</dbReference>
<evidence type="ECO:0000313" key="6">
    <source>
        <dbReference type="EMBL" id="QBD77805.1"/>
    </source>
</evidence>
<dbReference type="PANTHER" id="PTHR30146:SF148">
    <property type="entry name" value="HTH-TYPE TRANSCRIPTIONAL REPRESSOR PURR-RELATED"/>
    <property type="match status" value="1"/>
</dbReference>
<dbReference type="SMART" id="SM00345">
    <property type="entry name" value="HTH_GNTR"/>
    <property type="match status" value="1"/>
</dbReference>
<evidence type="ECO:0000313" key="7">
    <source>
        <dbReference type="Proteomes" id="UP000290365"/>
    </source>
</evidence>
<dbReference type="OrthoDB" id="9799482at2"/>
<evidence type="ECO:0000256" key="2">
    <source>
        <dbReference type="ARBA" id="ARBA00023015"/>
    </source>
</evidence>
<dbReference type="InterPro" id="IPR036388">
    <property type="entry name" value="WH-like_DNA-bd_sf"/>
</dbReference>
<dbReference type="PROSITE" id="PS50949">
    <property type="entry name" value="HTH_GNTR"/>
    <property type="match status" value="1"/>
</dbReference>
<evidence type="ECO:0000259" key="5">
    <source>
        <dbReference type="PROSITE" id="PS50949"/>
    </source>
</evidence>
<dbReference type="PANTHER" id="PTHR30146">
    <property type="entry name" value="LACI-RELATED TRANSCRIPTIONAL REPRESSOR"/>
    <property type="match status" value="1"/>
</dbReference>
<dbReference type="PRINTS" id="PR00035">
    <property type="entry name" value="HTHGNTR"/>
</dbReference>
<dbReference type="KEGG" id="kbs:EPA93_18120"/>
<keyword evidence="1" id="KW-0678">Repressor</keyword>
<dbReference type="InterPro" id="IPR046335">
    <property type="entry name" value="LacI/GalR-like_sensor"/>
</dbReference>
<dbReference type="SUPFAM" id="SSF46785">
    <property type="entry name" value="Winged helix' DNA-binding domain"/>
    <property type="match status" value="1"/>
</dbReference>
<dbReference type="AlphaFoldDB" id="A0A4P6JR27"/>
<gene>
    <name evidence="6" type="ORF">EPA93_18120</name>
</gene>
<evidence type="ECO:0000256" key="4">
    <source>
        <dbReference type="ARBA" id="ARBA00023163"/>
    </source>
</evidence>
<dbReference type="GO" id="GO:0000976">
    <property type="term" value="F:transcription cis-regulatory region binding"/>
    <property type="evidence" value="ECO:0007669"/>
    <property type="project" value="TreeGrafter"/>
</dbReference>
<dbReference type="Gene3D" id="3.40.50.2300">
    <property type="match status" value="2"/>
</dbReference>
<dbReference type="Gene3D" id="1.10.10.10">
    <property type="entry name" value="Winged helix-like DNA-binding domain superfamily/Winged helix DNA-binding domain"/>
    <property type="match status" value="1"/>
</dbReference>
<keyword evidence="4" id="KW-0804">Transcription</keyword>
<reference evidence="6 7" key="1">
    <citation type="submission" date="2019-01" db="EMBL/GenBank/DDBJ databases">
        <title>Ktedonosporobacter rubrisoli SCAWS-G2.</title>
        <authorList>
            <person name="Huang Y."/>
            <person name="Yan B."/>
        </authorList>
    </citation>
    <scope>NUCLEOTIDE SEQUENCE [LARGE SCALE GENOMIC DNA]</scope>
    <source>
        <strain evidence="6 7">SCAWS-G2</strain>
    </source>
</reference>
<dbReference type="Pfam" id="PF13377">
    <property type="entry name" value="Peripla_BP_3"/>
    <property type="match status" value="1"/>
</dbReference>
<organism evidence="6 7">
    <name type="scientific">Ktedonosporobacter rubrisoli</name>
    <dbReference type="NCBI Taxonomy" id="2509675"/>
    <lineage>
        <taxon>Bacteria</taxon>
        <taxon>Bacillati</taxon>
        <taxon>Chloroflexota</taxon>
        <taxon>Ktedonobacteria</taxon>
        <taxon>Ktedonobacterales</taxon>
        <taxon>Ktedonosporobacteraceae</taxon>
        <taxon>Ktedonosporobacter</taxon>
    </lineage>
</organism>
<sequence length="385" mass="42904">MQESEKSSQSKALSAQILAEFRERILSGDLAVRARLPTESEIAQKYHISRGTVRQALNALMNEGLLERIQGSGTFVRQFSAAPKGQEPAYQLSQQPAKNIGLILSQAGDELNLEILLGAEQAAKARGYQLSFAYSEENAEELALDIERLESTTDGLIIFPLSERTYDPALARLKEKNFPFVLVDRYLPELDCDYVISDNIDGGYRVTEHLLILGYKRIAFVSWTSLLTTSVRDRCTGYRKALQEYQRPYDEALVFIATPGIQNFYDNIVTGENRPDAIFAVNDGTALGLLQAAERHQIKAPEELALVGFDDLSYTALLRTPLTTVAQQRADMGMRAANLLINRIEGQLMGPAKHIELPTRLIVRQSCGARLRVSSFSSERKPVSF</sequence>
<evidence type="ECO:0000256" key="3">
    <source>
        <dbReference type="ARBA" id="ARBA00023125"/>
    </source>
</evidence>